<feature type="non-terminal residue" evidence="2">
    <location>
        <position position="1"/>
    </location>
</feature>
<evidence type="ECO:0000313" key="3">
    <source>
        <dbReference type="Proteomes" id="UP000837857"/>
    </source>
</evidence>
<accession>A0ABN8ISH6</accession>
<keyword evidence="3" id="KW-1185">Reference proteome</keyword>
<dbReference type="EMBL" id="OW152842">
    <property type="protein sequence ID" value="CAH2065211.1"/>
    <property type="molecule type" value="Genomic_DNA"/>
</dbReference>
<evidence type="ECO:0000256" key="1">
    <source>
        <dbReference type="SAM" id="MobiDB-lite"/>
    </source>
</evidence>
<reference evidence="2" key="1">
    <citation type="submission" date="2022-03" db="EMBL/GenBank/DDBJ databases">
        <authorList>
            <person name="Martin H S."/>
        </authorList>
    </citation>
    <scope>NUCLEOTIDE SEQUENCE</scope>
</reference>
<protein>
    <submittedName>
        <fullName evidence="2">Uncharacterized protein</fullName>
    </submittedName>
</protein>
<gene>
    <name evidence="2" type="ORF">IPOD504_LOCUS13088</name>
</gene>
<feature type="region of interest" description="Disordered" evidence="1">
    <location>
        <begin position="1"/>
        <end position="25"/>
    </location>
</feature>
<proteinExistence type="predicted"/>
<evidence type="ECO:0000313" key="2">
    <source>
        <dbReference type="EMBL" id="CAH2065211.1"/>
    </source>
</evidence>
<name>A0ABN8ISH6_9NEOP</name>
<dbReference type="Proteomes" id="UP000837857">
    <property type="component" value="Chromosome 30"/>
</dbReference>
<organism evidence="2 3">
    <name type="scientific">Iphiclides podalirius</name>
    <name type="common">scarce swallowtail</name>
    <dbReference type="NCBI Taxonomy" id="110791"/>
    <lineage>
        <taxon>Eukaryota</taxon>
        <taxon>Metazoa</taxon>
        <taxon>Ecdysozoa</taxon>
        <taxon>Arthropoda</taxon>
        <taxon>Hexapoda</taxon>
        <taxon>Insecta</taxon>
        <taxon>Pterygota</taxon>
        <taxon>Neoptera</taxon>
        <taxon>Endopterygota</taxon>
        <taxon>Lepidoptera</taxon>
        <taxon>Glossata</taxon>
        <taxon>Ditrysia</taxon>
        <taxon>Papilionoidea</taxon>
        <taxon>Papilionidae</taxon>
        <taxon>Papilioninae</taxon>
        <taxon>Iphiclides</taxon>
    </lineage>
</organism>
<sequence length="94" mass="10829">MGITRKRLSLSPRSRSKPPSRRTCKRSYGQIYGQVLLSPPHRDPLKELLDDSRPTLDCWDTARAPVWIIRARLQRAFPHLRLISPPGPFRLGLC</sequence>